<evidence type="ECO:0000256" key="5">
    <source>
        <dbReference type="ARBA" id="ARBA00023014"/>
    </source>
</evidence>
<dbReference type="SFLD" id="SFLDG01067">
    <property type="entry name" value="SPASM/twitch_domain_containing"/>
    <property type="match status" value="1"/>
</dbReference>
<name>A0ABR7N9K2_9FIRM</name>
<dbReference type="InterPro" id="IPR013785">
    <property type="entry name" value="Aldolase_TIM"/>
</dbReference>
<dbReference type="SFLD" id="SFLDG01386">
    <property type="entry name" value="main_SPASM_domain-containing"/>
    <property type="match status" value="1"/>
</dbReference>
<keyword evidence="3" id="KW-0479">Metal-binding</keyword>
<dbReference type="RefSeq" id="WP_249308044.1">
    <property type="nucleotide sequence ID" value="NZ_JACRSZ010000007.1"/>
</dbReference>
<dbReference type="PANTHER" id="PTHR43273:SF3">
    <property type="entry name" value="ANAEROBIC SULFATASE-MATURATING ENZYME HOMOLOG ASLB-RELATED"/>
    <property type="match status" value="1"/>
</dbReference>
<evidence type="ECO:0000256" key="3">
    <source>
        <dbReference type="ARBA" id="ARBA00022723"/>
    </source>
</evidence>
<evidence type="ECO:0000313" key="8">
    <source>
        <dbReference type="EMBL" id="MBC8573014.1"/>
    </source>
</evidence>
<dbReference type="PANTHER" id="PTHR43273">
    <property type="entry name" value="ANAEROBIC SULFATASE-MATURATING ENZYME HOMOLOG ASLB-RELATED"/>
    <property type="match status" value="1"/>
</dbReference>
<evidence type="ECO:0000259" key="7">
    <source>
        <dbReference type="PROSITE" id="PS51918"/>
    </source>
</evidence>
<comment type="cofactor">
    <cofactor evidence="1">
        <name>[4Fe-4S] cluster</name>
        <dbReference type="ChEBI" id="CHEBI:49883"/>
    </cofactor>
</comment>
<dbReference type="InterPro" id="IPR024023">
    <property type="entry name" value="rSAM_paired_HxsB"/>
</dbReference>
<evidence type="ECO:0000256" key="1">
    <source>
        <dbReference type="ARBA" id="ARBA00001966"/>
    </source>
</evidence>
<dbReference type="InterPro" id="IPR023885">
    <property type="entry name" value="4Fe4S-binding_SPASM_dom"/>
</dbReference>
<dbReference type="SFLD" id="SFLDS00029">
    <property type="entry name" value="Radical_SAM"/>
    <property type="match status" value="1"/>
</dbReference>
<evidence type="ECO:0000256" key="2">
    <source>
        <dbReference type="ARBA" id="ARBA00022691"/>
    </source>
</evidence>
<dbReference type="PROSITE" id="PS51918">
    <property type="entry name" value="RADICAL_SAM"/>
    <property type="match status" value="1"/>
</dbReference>
<comment type="similarity">
    <text evidence="6">Belongs to the radical SAM superfamily. Anaerobic sulfatase-maturating enzyme family.</text>
</comment>
<keyword evidence="9" id="KW-1185">Reference proteome</keyword>
<keyword evidence="4" id="KW-0408">Iron</keyword>
<evidence type="ECO:0000313" key="9">
    <source>
        <dbReference type="Proteomes" id="UP000657421"/>
    </source>
</evidence>
<keyword evidence="5" id="KW-0411">Iron-sulfur</keyword>
<dbReference type="Pfam" id="PF04055">
    <property type="entry name" value="Radical_SAM"/>
    <property type="match status" value="1"/>
</dbReference>
<organism evidence="8 9">
    <name type="scientific">Jingyaoa shaoxingensis</name>
    <dbReference type="NCBI Taxonomy" id="2763671"/>
    <lineage>
        <taxon>Bacteria</taxon>
        <taxon>Bacillati</taxon>
        <taxon>Bacillota</taxon>
        <taxon>Clostridia</taxon>
        <taxon>Lachnospirales</taxon>
        <taxon>Lachnospiraceae</taxon>
        <taxon>Jingyaoa</taxon>
    </lineage>
</organism>
<dbReference type="EMBL" id="JACRSZ010000007">
    <property type="protein sequence ID" value="MBC8573014.1"/>
    <property type="molecule type" value="Genomic_DNA"/>
</dbReference>
<dbReference type="InterPro" id="IPR058240">
    <property type="entry name" value="rSAM_sf"/>
</dbReference>
<dbReference type="InterPro" id="IPR023867">
    <property type="entry name" value="Sulphatase_maturase_rSAM"/>
</dbReference>
<evidence type="ECO:0000256" key="4">
    <source>
        <dbReference type="ARBA" id="ARBA00023004"/>
    </source>
</evidence>
<protein>
    <submittedName>
        <fullName evidence="8">His-Xaa-Ser system radical SAM maturase HxsB</fullName>
    </submittedName>
</protein>
<dbReference type="CDD" id="cd01335">
    <property type="entry name" value="Radical_SAM"/>
    <property type="match status" value="1"/>
</dbReference>
<sequence length="464" mass="54082">MKKNFFNYREMRQKVLLTNDLGRYVFLSKEEFYRFLRDQLDPQEEITQRLMDEFFLYDGSEYEFVERAGEAFRMYRRNLFQGAALHIFVLTKQCNQQCVYCQASTELERHTQMSGETAAKAVDIALQTTAQYVTFEFQGGEPLMNFDTLQFIVEYAEEQNQSCGKNLEFSVVTNLMLLDEEKLEFLIKHGVSICTSLDGDEILHNKNRPYFQQNTFEILKKKIQMIQDKGASVSAIQTTTRDSLPRYREMVDQYLAFGLNQITIRPLTQLGYAAKNWAKIGYTVDEFLNFYRKSLDYIIERNQQGTFILEGHARMFLSKIFCRDAGNYMELRSPCGGAIGQLAYYYNGKVYSCDEARMLAEMGDDSFCLGNVEQDTYESIVNNPVCKTIAKSSCLEGLADCDGCVYQPYCGTCPVISYARYQTVYPSMLQEYRCRIYKGIQDILFEKLEQQDEEVVEIFRRWCE</sequence>
<feature type="domain" description="Radical SAM core" evidence="7">
    <location>
        <begin position="79"/>
        <end position="309"/>
    </location>
</feature>
<evidence type="ECO:0000256" key="6">
    <source>
        <dbReference type="ARBA" id="ARBA00023601"/>
    </source>
</evidence>
<reference evidence="8 9" key="1">
    <citation type="submission" date="2020-08" db="EMBL/GenBank/DDBJ databases">
        <title>Genome public.</title>
        <authorList>
            <person name="Liu C."/>
            <person name="Sun Q."/>
        </authorList>
    </citation>
    <scope>NUCLEOTIDE SEQUENCE [LARGE SCALE GENOMIC DNA]</scope>
    <source>
        <strain evidence="8 9">NSJ-46</strain>
    </source>
</reference>
<keyword evidence="2" id="KW-0949">S-adenosyl-L-methionine</keyword>
<dbReference type="InterPro" id="IPR006638">
    <property type="entry name" value="Elp3/MiaA/NifB-like_rSAM"/>
</dbReference>
<dbReference type="InterPro" id="IPR007197">
    <property type="entry name" value="rSAM"/>
</dbReference>
<dbReference type="NCBIfam" id="TIGR03978">
    <property type="entry name" value="rSAM_paired_1"/>
    <property type="match status" value="1"/>
</dbReference>
<dbReference type="Gene3D" id="3.20.20.70">
    <property type="entry name" value="Aldolase class I"/>
    <property type="match status" value="1"/>
</dbReference>
<proteinExistence type="inferred from homology"/>
<dbReference type="SMART" id="SM00729">
    <property type="entry name" value="Elp3"/>
    <property type="match status" value="1"/>
</dbReference>
<gene>
    <name evidence="8" type="primary">hxsB</name>
    <name evidence="8" type="ORF">H8716_07960</name>
</gene>
<dbReference type="SUPFAM" id="SSF102114">
    <property type="entry name" value="Radical SAM enzymes"/>
    <property type="match status" value="1"/>
</dbReference>
<dbReference type="Proteomes" id="UP000657421">
    <property type="component" value="Unassembled WGS sequence"/>
</dbReference>
<dbReference type="SFLD" id="SFLDG01384">
    <property type="entry name" value="thioether_bond_formation_requi"/>
    <property type="match status" value="1"/>
</dbReference>
<dbReference type="NCBIfam" id="TIGR04085">
    <property type="entry name" value="rSAM_more_4Fe4S"/>
    <property type="match status" value="1"/>
</dbReference>
<accession>A0ABR7N9K2</accession>
<comment type="caution">
    <text evidence="8">The sequence shown here is derived from an EMBL/GenBank/DDBJ whole genome shotgun (WGS) entry which is preliminary data.</text>
</comment>